<dbReference type="RefSeq" id="XP_024726911.1">
    <property type="nucleotide sequence ID" value="XM_024871546.1"/>
</dbReference>
<dbReference type="EMBL" id="KZ613914">
    <property type="protein sequence ID" value="PMD50007.1"/>
    <property type="molecule type" value="Genomic_DNA"/>
</dbReference>
<gene>
    <name evidence="1" type="ORF">K444DRAFT_278763</name>
</gene>
<dbReference type="Proteomes" id="UP000235371">
    <property type="component" value="Unassembled WGS sequence"/>
</dbReference>
<evidence type="ECO:0000313" key="1">
    <source>
        <dbReference type="EMBL" id="PMD50007.1"/>
    </source>
</evidence>
<sequence>MLGVPAGGGASRRKKGLMYSMGNVCFSPIITSLDLIPFAHPVFCLPFLSRLQVQLSIVAAQHVRDAASRMATTGCARLTSGEGYGGSGNASSSPWTRLGAMALDPGTRGCTEVPQLWAGGHMRQFLHRVLDLVSGPIGYPKPGRSTRSMTW</sequence>
<protein>
    <submittedName>
        <fullName evidence="1">Uncharacterized protein</fullName>
    </submittedName>
</protein>
<accession>A0A2J6SGY4</accession>
<organism evidence="1 2">
    <name type="scientific">Hyaloscypha bicolor E</name>
    <dbReference type="NCBI Taxonomy" id="1095630"/>
    <lineage>
        <taxon>Eukaryota</taxon>
        <taxon>Fungi</taxon>
        <taxon>Dikarya</taxon>
        <taxon>Ascomycota</taxon>
        <taxon>Pezizomycotina</taxon>
        <taxon>Leotiomycetes</taxon>
        <taxon>Helotiales</taxon>
        <taxon>Hyaloscyphaceae</taxon>
        <taxon>Hyaloscypha</taxon>
        <taxon>Hyaloscypha bicolor</taxon>
    </lineage>
</organism>
<evidence type="ECO:0000313" key="2">
    <source>
        <dbReference type="Proteomes" id="UP000235371"/>
    </source>
</evidence>
<dbReference type="InParanoid" id="A0A2J6SGY4"/>
<name>A0A2J6SGY4_9HELO</name>
<dbReference type="AlphaFoldDB" id="A0A2J6SGY4"/>
<dbReference type="GeneID" id="36579628"/>
<keyword evidence="2" id="KW-1185">Reference proteome</keyword>
<proteinExistence type="predicted"/>
<reference evidence="1 2" key="1">
    <citation type="submission" date="2016-04" db="EMBL/GenBank/DDBJ databases">
        <title>A degradative enzymes factory behind the ericoid mycorrhizal symbiosis.</title>
        <authorList>
            <consortium name="DOE Joint Genome Institute"/>
            <person name="Martino E."/>
            <person name="Morin E."/>
            <person name="Grelet G."/>
            <person name="Kuo A."/>
            <person name="Kohler A."/>
            <person name="Daghino S."/>
            <person name="Barry K."/>
            <person name="Choi C."/>
            <person name="Cichocki N."/>
            <person name="Clum A."/>
            <person name="Copeland A."/>
            <person name="Hainaut M."/>
            <person name="Haridas S."/>
            <person name="Labutti K."/>
            <person name="Lindquist E."/>
            <person name="Lipzen A."/>
            <person name="Khouja H.-R."/>
            <person name="Murat C."/>
            <person name="Ohm R."/>
            <person name="Olson A."/>
            <person name="Spatafora J."/>
            <person name="Veneault-Fourrey C."/>
            <person name="Henrissat B."/>
            <person name="Grigoriev I."/>
            <person name="Martin F."/>
            <person name="Perotto S."/>
        </authorList>
    </citation>
    <scope>NUCLEOTIDE SEQUENCE [LARGE SCALE GENOMIC DNA]</scope>
    <source>
        <strain evidence="1 2">E</strain>
    </source>
</reference>